<keyword evidence="7" id="KW-1185">Reference proteome</keyword>
<proteinExistence type="inferred from homology"/>
<dbReference type="InterPro" id="IPR050153">
    <property type="entry name" value="Metal_Ion_Import_ABC"/>
</dbReference>
<evidence type="ECO:0000313" key="6">
    <source>
        <dbReference type="EMBL" id="MBZ2386477.1"/>
    </source>
</evidence>
<feature type="domain" description="ABC transporter" evidence="5">
    <location>
        <begin position="6"/>
        <end position="220"/>
    </location>
</feature>
<evidence type="ECO:0000256" key="2">
    <source>
        <dbReference type="ARBA" id="ARBA00022448"/>
    </source>
</evidence>
<evidence type="ECO:0000256" key="4">
    <source>
        <dbReference type="ARBA" id="ARBA00022840"/>
    </source>
</evidence>
<dbReference type="InterPro" id="IPR027417">
    <property type="entry name" value="P-loop_NTPase"/>
</dbReference>
<evidence type="ECO:0000256" key="1">
    <source>
        <dbReference type="ARBA" id="ARBA00005417"/>
    </source>
</evidence>
<evidence type="ECO:0000259" key="5">
    <source>
        <dbReference type="PROSITE" id="PS50893"/>
    </source>
</evidence>
<organism evidence="6 7">
    <name type="scientific">Anaerococcus murdochii</name>
    <dbReference type="NCBI Taxonomy" id="411577"/>
    <lineage>
        <taxon>Bacteria</taxon>
        <taxon>Bacillati</taxon>
        <taxon>Bacillota</taxon>
        <taxon>Tissierellia</taxon>
        <taxon>Tissierellales</taxon>
        <taxon>Peptoniphilaceae</taxon>
        <taxon>Anaerococcus</taxon>
    </lineage>
</organism>
<comment type="similarity">
    <text evidence="1">Belongs to the ABC transporter superfamily.</text>
</comment>
<protein>
    <submittedName>
        <fullName evidence="6">ATP-binding cassette domain-containing protein</fullName>
    </submittedName>
</protein>
<dbReference type="InterPro" id="IPR003593">
    <property type="entry name" value="AAA+_ATPase"/>
</dbReference>
<gene>
    <name evidence="6" type="ORF">K8P03_04085</name>
</gene>
<accession>A0ABS7SY53</accession>
<dbReference type="Proteomes" id="UP000734271">
    <property type="component" value="Unassembled WGS sequence"/>
</dbReference>
<keyword evidence="2" id="KW-0813">Transport</keyword>
<evidence type="ECO:0000313" key="7">
    <source>
        <dbReference type="Proteomes" id="UP000734271"/>
    </source>
</evidence>
<name>A0ABS7SY53_9FIRM</name>
<dbReference type="SMART" id="SM00382">
    <property type="entry name" value="AAA"/>
    <property type="match status" value="1"/>
</dbReference>
<dbReference type="PROSITE" id="PS00211">
    <property type="entry name" value="ABC_TRANSPORTER_1"/>
    <property type="match status" value="1"/>
</dbReference>
<keyword evidence="3" id="KW-0547">Nucleotide-binding</keyword>
<dbReference type="SUPFAM" id="SSF52540">
    <property type="entry name" value="P-loop containing nucleoside triphosphate hydrolases"/>
    <property type="match status" value="1"/>
</dbReference>
<reference evidence="6 7" key="1">
    <citation type="submission" date="2021-08" db="EMBL/GenBank/DDBJ databases">
        <title>FDA dAtabase for Regulatory Grade micrObial Sequences (FDA-ARGOS): Supporting development and validation of Infectious Disease Dx tests.</title>
        <authorList>
            <person name="Sproer C."/>
            <person name="Gronow S."/>
            <person name="Severitt S."/>
            <person name="Schroder I."/>
            <person name="Tallon L."/>
            <person name="Sadzewicz L."/>
            <person name="Zhao X."/>
            <person name="Boylan J."/>
            <person name="Ott S."/>
            <person name="Bowen H."/>
            <person name="Vavikolanu K."/>
            <person name="Hazen T."/>
            <person name="Aluvathingal J."/>
            <person name="Nadendla S."/>
            <person name="Lowell S."/>
            <person name="Myers T."/>
            <person name="Yan Y."/>
            <person name="Sichtig H."/>
        </authorList>
    </citation>
    <scope>NUCLEOTIDE SEQUENCE [LARGE SCALE GENOMIC DNA]</scope>
    <source>
        <strain evidence="6 7">FDAARGOS_1460</strain>
    </source>
</reference>
<dbReference type="PROSITE" id="PS50893">
    <property type="entry name" value="ABC_TRANSPORTER_2"/>
    <property type="match status" value="1"/>
</dbReference>
<dbReference type="InterPro" id="IPR017871">
    <property type="entry name" value="ABC_transporter-like_CS"/>
</dbReference>
<dbReference type="Pfam" id="PF00005">
    <property type="entry name" value="ABC_tran"/>
    <property type="match status" value="1"/>
</dbReference>
<evidence type="ECO:0000256" key="3">
    <source>
        <dbReference type="ARBA" id="ARBA00022741"/>
    </source>
</evidence>
<dbReference type="PANTHER" id="PTHR42734:SF17">
    <property type="entry name" value="METAL TRANSPORT SYSTEM ATP-BINDING PROTEIN TM_0124-RELATED"/>
    <property type="match status" value="1"/>
</dbReference>
<dbReference type="GO" id="GO:0005524">
    <property type="term" value="F:ATP binding"/>
    <property type="evidence" value="ECO:0007669"/>
    <property type="project" value="UniProtKB-KW"/>
</dbReference>
<comment type="caution">
    <text evidence="6">The sequence shown here is derived from an EMBL/GenBank/DDBJ whole genome shotgun (WGS) entry which is preliminary data.</text>
</comment>
<dbReference type="Gene3D" id="3.40.50.300">
    <property type="entry name" value="P-loop containing nucleotide triphosphate hydrolases"/>
    <property type="match status" value="1"/>
</dbReference>
<sequence>MSREVLKVEGLSFAYEKDLILDNVSFEINQGDFVGLVGANGVGKSTLLKLILGDLKPRNGQIKIFGDDIRKDRHYRDLAYISQNAVESYRNFPTSIEESIKIHLSYLKKQTDPKEIMAKLGLYEHRNKSLSELSGGQIQRFAISLALIKDASLILLDEPTTGIDENFSKDFFENLKNLKDDGKTIIIITHQLDMAGLYVDYALRIKKGKIERISKDRLSL</sequence>
<dbReference type="InterPro" id="IPR003439">
    <property type="entry name" value="ABC_transporter-like_ATP-bd"/>
</dbReference>
<keyword evidence="4 6" id="KW-0067">ATP-binding</keyword>
<dbReference type="EMBL" id="JAIPME010000002">
    <property type="protein sequence ID" value="MBZ2386477.1"/>
    <property type="molecule type" value="Genomic_DNA"/>
</dbReference>
<dbReference type="PANTHER" id="PTHR42734">
    <property type="entry name" value="METAL TRANSPORT SYSTEM ATP-BINDING PROTEIN TM_0124-RELATED"/>
    <property type="match status" value="1"/>
</dbReference>